<sequence>MPLSLMIARVLRLLLAAGALSGLVLAALWWSGKPPKETQGIWITNGYGLVFDISPVSIAIHEITPVSCIPWQTMPAHMGMVRRLAGYTFTAQGDDLSIAVADAVGDMRAYRVDALPDQCVNGRQAGPLETFDIFWRTFETHYPNFARYGVDWDARRDEAMAALAGNFDPKHLSDVMTHAVRDLDDGDIHLMTPSGDVSPHSPAPWDKDQRALWQVTDSYLTSERQFIETSGIRHGWLDGEIAYLGVHHMESEPPLGQTMASQAARVVDQLGALYADAKGVIVDLRFNAGGSDTVALTYAGLFSAADWPAGLKQTQITRGYMSPSTAFYGRGSQAALNAPVMVLTSSETSGAAETYVMAVGELAQVSIMGEPTNATPSNIMVRALPNQWQFTLPHQTYALANGTPVTQTGIAPDISYPFDVEGFSNGKDTMLEAALTRLAQAR</sequence>
<dbReference type="AlphaFoldDB" id="A0A0P0A761"/>
<dbReference type="Gene3D" id="3.30.750.44">
    <property type="match status" value="1"/>
</dbReference>
<accession>A0A0P0A761</accession>
<dbReference type="InterPro" id="IPR029045">
    <property type="entry name" value="ClpP/crotonase-like_dom_sf"/>
</dbReference>
<keyword evidence="1" id="KW-0645">Protease</keyword>
<dbReference type="Pfam" id="PF03572">
    <property type="entry name" value="Peptidase_S41"/>
    <property type="match status" value="1"/>
</dbReference>
<organism evidence="1 2">
    <name type="scientific">Celeribacter marinus</name>
    <dbReference type="NCBI Taxonomy" id="1397108"/>
    <lineage>
        <taxon>Bacteria</taxon>
        <taxon>Pseudomonadati</taxon>
        <taxon>Pseudomonadota</taxon>
        <taxon>Alphaproteobacteria</taxon>
        <taxon>Rhodobacterales</taxon>
        <taxon>Roseobacteraceae</taxon>
        <taxon>Celeribacter</taxon>
    </lineage>
</organism>
<dbReference type="KEGG" id="cmar:IMCC12053_213"/>
<protein>
    <submittedName>
        <fullName evidence="1">Carboxyl-terminal protease-related protein</fullName>
    </submittedName>
</protein>
<gene>
    <name evidence="1" type="ORF">IMCC12053_213</name>
</gene>
<dbReference type="PANTHER" id="PTHR11261:SF3">
    <property type="entry name" value="RETINOL-BINDING PROTEIN 3"/>
    <property type="match status" value="1"/>
</dbReference>
<evidence type="ECO:0000313" key="2">
    <source>
        <dbReference type="Proteomes" id="UP000064920"/>
    </source>
</evidence>
<dbReference type="PANTHER" id="PTHR11261">
    <property type="entry name" value="INTERPHOTORECEPTOR RETINOID-BINDING PROTEIN"/>
    <property type="match status" value="1"/>
</dbReference>
<proteinExistence type="predicted"/>
<evidence type="ECO:0000313" key="1">
    <source>
        <dbReference type="EMBL" id="ALI54163.1"/>
    </source>
</evidence>
<name>A0A0P0A761_9RHOB</name>
<dbReference type="InterPro" id="IPR005151">
    <property type="entry name" value="Tail-specific_protease"/>
</dbReference>
<dbReference type="Gene3D" id="3.90.226.10">
    <property type="entry name" value="2-enoyl-CoA Hydratase, Chain A, domain 1"/>
    <property type="match status" value="1"/>
</dbReference>
<dbReference type="GO" id="GO:0006508">
    <property type="term" value="P:proteolysis"/>
    <property type="evidence" value="ECO:0007669"/>
    <property type="project" value="UniProtKB-KW"/>
</dbReference>
<keyword evidence="1" id="KW-0378">Hydrolase</keyword>
<dbReference type="STRING" id="1397108.IMCC12053_213"/>
<keyword evidence="2" id="KW-1185">Reference proteome</keyword>
<dbReference type="GO" id="GO:0008236">
    <property type="term" value="F:serine-type peptidase activity"/>
    <property type="evidence" value="ECO:0007669"/>
    <property type="project" value="InterPro"/>
</dbReference>
<dbReference type="PATRIC" id="fig|1397108.4.peg.225"/>
<reference evidence="2" key="1">
    <citation type="submission" date="2015-05" db="EMBL/GenBank/DDBJ databases">
        <authorList>
            <person name="Oh H.-M."/>
            <person name="Yang J.-A."/>
            <person name="Cho J.-C."/>
            <person name="Kang I."/>
        </authorList>
    </citation>
    <scope>NUCLEOTIDE SEQUENCE [LARGE SCALE GENOMIC DNA]</scope>
    <source>
        <strain evidence="2">IMCC 12053</strain>
    </source>
</reference>
<dbReference type="SMART" id="SM00245">
    <property type="entry name" value="TSPc"/>
    <property type="match status" value="1"/>
</dbReference>
<dbReference type="Proteomes" id="UP000064920">
    <property type="component" value="Chromosome"/>
</dbReference>
<dbReference type="OrthoDB" id="9758793at2"/>
<dbReference type="RefSeq" id="WP_143089982.1">
    <property type="nucleotide sequence ID" value="NZ_CP012023.1"/>
</dbReference>
<dbReference type="EMBL" id="CP012023">
    <property type="protein sequence ID" value="ALI54163.1"/>
    <property type="molecule type" value="Genomic_DNA"/>
</dbReference>
<dbReference type="SUPFAM" id="SSF52096">
    <property type="entry name" value="ClpP/crotonase"/>
    <property type="match status" value="1"/>
</dbReference>